<keyword evidence="1" id="KW-1133">Transmembrane helix</keyword>
<keyword evidence="1" id="KW-0472">Membrane</keyword>
<evidence type="ECO:0000313" key="2">
    <source>
        <dbReference type="EMBL" id="MFB0836058.1"/>
    </source>
</evidence>
<protein>
    <submittedName>
        <fullName evidence="2">Uncharacterized protein</fullName>
    </submittedName>
</protein>
<evidence type="ECO:0000256" key="1">
    <source>
        <dbReference type="SAM" id="Phobius"/>
    </source>
</evidence>
<comment type="caution">
    <text evidence="2">The sequence shown here is derived from an EMBL/GenBank/DDBJ whole genome shotgun (WGS) entry which is preliminary data.</text>
</comment>
<proteinExistence type="predicted"/>
<accession>A0ABV4UQV4</accession>
<gene>
    <name evidence="2" type="ORF">ACETWP_15825</name>
</gene>
<organism evidence="2 3">
    <name type="scientific">Arthrobacter halodurans</name>
    <dbReference type="NCBI Taxonomy" id="516699"/>
    <lineage>
        <taxon>Bacteria</taxon>
        <taxon>Bacillati</taxon>
        <taxon>Actinomycetota</taxon>
        <taxon>Actinomycetes</taxon>
        <taxon>Micrococcales</taxon>
        <taxon>Micrococcaceae</taxon>
        <taxon>Arthrobacter</taxon>
    </lineage>
</organism>
<feature type="transmembrane region" description="Helical" evidence="1">
    <location>
        <begin position="40"/>
        <end position="63"/>
    </location>
</feature>
<reference evidence="2 3" key="1">
    <citation type="submission" date="2024-09" db="EMBL/GenBank/DDBJ databases">
        <authorList>
            <person name="Salinas-Garcia M.A."/>
            <person name="Prieme A."/>
        </authorList>
    </citation>
    <scope>NUCLEOTIDE SEQUENCE [LARGE SCALE GENOMIC DNA]</scope>
    <source>
        <strain evidence="2 3">DSM 21081</strain>
    </source>
</reference>
<sequence>MPARPRPAIRALLLGLGLWILAGLLALFDAASNGPFGSGFSLLALAARIVGLAAAVFSLWAIWREAAAQDFLGDAAEPTGAMAAVSPSPPR</sequence>
<evidence type="ECO:0000313" key="3">
    <source>
        <dbReference type="Proteomes" id="UP001575652"/>
    </source>
</evidence>
<name>A0ABV4UQV4_9MICC</name>
<dbReference type="EMBL" id="JBHDLJ010000017">
    <property type="protein sequence ID" value="MFB0836058.1"/>
    <property type="molecule type" value="Genomic_DNA"/>
</dbReference>
<keyword evidence="1" id="KW-0812">Transmembrane</keyword>
<dbReference type="Proteomes" id="UP001575652">
    <property type="component" value="Unassembled WGS sequence"/>
</dbReference>
<dbReference type="RefSeq" id="WP_373973235.1">
    <property type="nucleotide sequence ID" value="NZ_JBHDLJ010000017.1"/>
</dbReference>
<keyword evidence="3" id="KW-1185">Reference proteome</keyword>